<protein>
    <submittedName>
        <fullName evidence="1">Uncharacterized protein</fullName>
    </submittedName>
</protein>
<reference evidence="1" key="1">
    <citation type="submission" date="2020-06" db="EMBL/GenBank/DDBJ databases">
        <authorList>
            <consortium name="Plant Systems Biology data submission"/>
        </authorList>
    </citation>
    <scope>NUCLEOTIDE SEQUENCE</scope>
    <source>
        <strain evidence="1">D6</strain>
    </source>
</reference>
<accession>A0A9N8HFG6</accession>
<sequence length="88" mass="10190">MAHIVPGFEFADMVAAQTAGVSNKRKFAVAWRNWKFIAVDEDMLIKGARYDPLFEEIKYKAKQLQARYNEREAILQTITSPVNREVTR</sequence>
<dbReference type="AlphaFoldDB" id="A0A9N8HFG6"/>
<name>A0A9N8HFG6_9STRA</name>
<evidence type="ECO:0000313" key="1">
    <source>
        <dbReference type="EMBL" id="CAB9513068.1"/>
    </source>
</evidence>
<dbReference type="EMBL" id="CAICTM010000568">
    <property type="protein sequence ID" value="CAB9513068.1"/>
    <property type="molecule type" value="Genomic_DNA"/>
</dbReference>
<gene>
    <name evidence="1" type="ORF">SEMRO_569_G168380.1</name>
</gene>
<proteinExistence type="predicted"/>
<organism evidence="1 2">
    <name type="scientific">Seminavis robusta</name>
    <dbReference type="NCBI Taxonomy" id="568900"/>
    <lineage>
        <taxon>Eukaryota</taxon>
        <taxon>Sar</taxon>
        <taxon>Stramenopiles</taxon>
        <taxon>Ochrophyta</taxon>
        <taxon>Bacillariophyta</taxon>
        <taxon>Bacillariophyceae</taxon>
        <taxon>Bacillariophycidae</taxon>
        <taxon>Naviculales</taxon>
        <taxon>Naviculaceae</taxon>
        <taxon>Seminavis</taxon>
    </lineage>
</organism>
<dbReference type="Proteomes" id="UP001153069">
    <property type="component" value="Unassembled WGS sequence"/>
</dbReference>
<evidence type="ECO:0000313" key="2">
    <source>
        <dbReference type="Proteomes" id="UP001153069"/>
    </source>
</evidence>
<keyword evidence="2" id="KW-1185">Reference proteome</keyword>
<comment type="caution">
    <text evidence="1">The sequence shown here is derived from an EMBL/GenBank/DDBJ whole genome shotgun (WGS) entry which is preliminary data.</text>
</comment>